<keyword evidence="4 6" id="KW-0413">Isomerase</keyword>
<dbReference type="InterPro" id="IPR003762">
    <property type="entry name" value="Lara_isomerase"/>
</dbReference>
<dbReference type="RefSeq" id="WP_381028202.1">
    <property type="nucleotide sequence ID" value="NZ_JBHSNY010000011.1"/>
</dbReference>
<dbReference type="InterPro" id="IPR009015">
    <property type="entry name" value="Fucose_isomerase_N/cen_sf"/>
</dbReference>
<keyword evidence="3" id="KW-0464">Manganese</keyword>
<evidence type="ECO:0000313" key="7">
    <source>
        <dbReference type="Proteomes" id="UP001596154"/>
    </source>
</evidence>
<evidence type="ECO:0000256" key="5">
    <source>
        <dbReference type="ARBA" id="ARBA00023277"/>
    </source>
</evidence>
<evidence type="ECO:0000256" key="2">
    <source>
        <dbReference type="ARBA" id="ARBA00022935"/>
    </source>
</evidence>
<protein>
    <submittedName>
        <fullName evidence="6">Arabinose isomerase</fullName>
    </submittedName>
</protein>
<dbReference type="CDD" id="cd00578">
    <property type="entry name" value="L-fuc_L-ara-isomerases"/>
    <property type="match status" value="1"/>
</dbReference>
<organism evidence="6 7">
    <name type="scientific">Streptomyces bullii</name>
    <dbReference type="NCBI Taxonomy" id="349910"/>
    <lineage>
        <taxon>Bacteria</taxon>
        <taxon>Bacillati</taxon>
        <taxon>Actinomycetota</taxon>
        <taxon>Actinomycetes</taxon>
        <taxon>Kitasatosporales</taxon>
        <taxon>Streptomycetaceae</taxon>
        <taxon>Streptomyces</taxon>
    </lineage>
</organism>
<dbReference type="Proteomes" id="UP001596154">
    <property type="component" value="Unassembled WGS sequence"/>
</dbReference>
<evidence type="ECO:0000313" key="6">
    <source>
        <dbReference type="EMBL" id="MFC5637986.1"/>
    </source>
</evidence>
<name>A0ABW0UWN7_9ACTN</name>
<evidence type="ECO:0000256" key="1">
    <source>
        <dbReference type="ARBA" id="ARBA00022723"/>
    </source>
</evidence>
<accession>A0ABW0UWN7</accession>
<dbReference type="SUPFAM" id="SSF50443">
    <property type="entry name" value="FucI/AraA C-terminal domain-like"/>
    <property type="match status" value="1"/>
</dbReference>
<proteinExistence type="predicted"/>
<dbReference type="InterPro" id="IPR038583">
    <property type="entry name" value="AraA_N_sf"/>
</dbReference>
<dbReference type="GO" id="GO:0016853">
    <property type="term" value="F:isomerase activity"/>
    <property type="evidence" value="ECO:0007669"/>
    <property type="project" value="UniProtKB-KW"/>
</dbReference>
<dbReference type="PANTHER" id="PTHR38464">
    <property type="entry name" value="L-ARABINOSE ISOMERASE"/>
    <property type="match status" value="1"/>
</dbReference>
<reference evidence="7" key="1">
    <citation type="journal article" date="2019" name="Int. J. Syst. Evol. Microbiol.">
        <title>The Global Catalogue of Microorganisms (GCM) 10K type strain sequencing project: providing services to taxonomists for standard genome sequencing and annotation.</title>
        <authorList>
            <consortium name="The Broad Institute Genomics Platform"/>
            <consortium name="The Broad Institute Genome Sequencing Center for Infectious Disease"/>
            <person name="Wu L."/>
            <person name="Ma J."/>
        </authorList>
    </citation>
    <scope>NUCLEOTIDE SEQUENCE [LARGE SCALE GENOMIC DNA]</scope>
    <source>
        <strain evidence="7">CGMCC 4.7248</strain>
    </source>
</reference>
<keyword evidence="7" id="KW-1185">Reference proteome</keyword>
<dbReference type="Gene3D" id="3.40.50.10940">
    <property type="match status" value="1"/>
</dbReference>
<evidence type="ECO:0000256" key="4">
    <source>
        <dbReference type="ARBA" id="ARBA00023235"/>
    </source>
</evidence>
<dbReference type="PANTHER" id="PTHR38464:SF1">
    <property type="entry name" value="L-ARABINOSE ISOMERASE"/>
    <property type="match status" value="1"/>
</dbReference>
<gene>
    <name evidence="6" type="ORF">ACFPZJ_30315</name>
</gene>
<sequence>MAMTEPTGTGTGFATAATDSAAATGSAAATQRAGAADGPAAATATADRVAERTAALHDLLPPVTRRRTRIGLVAGGLGTYWPQFPGLLPQLRESAAYVAERFRGMDAEVTDVGFISDAEEGARAAEKLRQADCDLIVLFLTTYLTSSMVLPIAQRSHAPVLVIDLQPSERMDHASFDTGAWLAYCGQCPVPEVGNVFRRAGIPFRSVSGWLRQESAWRRIEQWIRAAHVRAALRHARHGLMGHLYPGMLDVSTDLTLLPTTFGSHVEVLEFDDLRHRVERVTEAETRERMELARQVFTLDESVVDEDFAWGATVSVALDQLVADFGLDTLAYYHRGLDGELHERLGAGMILGASLLTARGVPAAGEYELRTSVAQLVSQCVGAGGSFTEIQALDFEDGVVEMGHDGPGHLAVSSRDPLLRGLGVYHGKRGWGVSVEFDVRHGPVTLLGLGQDADGTLSFVTSEGTVVPGPLLEIGNTTSRVDFGRDPGEWVDAWSATGVGHHWSLTIGHHTPDFRAAASLLGIDHRGV</sequence>
<keyword evidence="5" id="KW-0119">Carbohydrate metabolism</keyword>
<dbReference type="InterPro" id="IPR004216">
    <property type="entry name" value="Fuc/Ara_isomerase_C"/>
</dbReference>
<keyword evidence="1" id="KW-0479">Metal-binding</keyword>
<comment type="caution">
    <text evidence="6">The sequence shown here is derived from an EMBL/GenBank/DDBJ whole genome shotgun (WGS) entry which is preliminary data.</text>
</comment>
<dbReference type="EMBL" id="JBHSNY010000011">
    <property type="protein sequence ID" value="MFC5637986.1"/>
    <property type="molecule type" value="Genomic_DNA"/>
</dbReference>
<keyword evidence="2" id="KW-0054">Arabinose catabolism</keyword>
<dbReference type="SUPFAM" id="SSF53743">
    <property type="entry name" value="FucI/AraA N-terminal and middle domains"/>
    <property type="match status" value="1"/>
</dbReference>
<evidence type="ECO:0000256" key="3">
    <source>
        <dbReference type="ARBA" id="ARBA00023211"/>
    </source>
</evidence>